<dbReference type="OrthoDB" id="6818650at2759"/>
<organism evidence="2 3">
    <name type="scientific">Oryctes borbonicus</name>
    <dbReference type="NCBI Taxonomy" id="1629725"/>
    <lineage>
        <taxon>Eukaryota</taxon>
        <taxon>Metazoa</taxon>
        <taxon>Ecdysozoa</taxon>
        <taxon>Arthropoda</taxon>
        <taxon>Hexapoda</taxon>
        <taxon>Insecta</taxon>
        <taxon>Pterygota</taxon>
        <taxon>Neoptera</taxon>
        <taxon>Endopterygota</taxon>
        <taxon>Coleoptera</taxon>
        <taxon>Polyphaga</taxon>
        <taxon>Scarabaeiformia</taxon>
        <taxon>Scarabaeidae</taxon>
        <taxon>Dynastinae</taxon>
        <taxon>Oryctes</taxon>
    </lineage>
</organism>
<evidence type="ECO:0000313" key="3">
    <source>
        <dbReference type="Proteomes" id="UP000051574"/>
    </source>
</evidence>
<evidence type="ECO:0000313" key="2">
    <source>
        <dbReference type="EMBL" id="KRT85927.1"/>
    </source>
</evidence>
<name>A0A0T6BGB1_9SCAR</name>
<dbReference type="PROSITE" id="PS50878">
    <property type="entry name" value="RT_POL"/>
    <property type="match status" value="1"/>
</dbReference>
<dbReference type="Proteomes" id="UP000051574">
    <property type="component" value="Unassembled WGS sequence"/>
</dbReference>
<accession>A0A0T6BGB1</accession>
<proteinExistence type="predicted"/>
<evidence type="ECO:0000259" key="1">
    <source>
        <dbReference type="PROSITE" id="PS50878"/>
    </source>
</evidence>
<reference evidence="2 3" key="1">
    <citation type="submission" date="2015-09" db="EMBL/GenBank/DDBJ databases">
        <title>Draft genome of the scarab beetle Oryctes borbonicus.</title>
        <authorList>
            <person name="Meyer J.M."/>
            <person name="Markov G.V."/>
            <person name="Baskaran P."/>
            <person name="Herrmann M."/>
            <person name="Sommer R.J."/>
            <person name="Roedelsperger C."/>
        </authorList>
    </citation>
    <scope>NUCLEOTIDE SEQUENCE [LARGE SCALE GENOMIC DNA]</scope>
    <source>
        <strain evidence="2">OB123</strain>
        <tissue evidence="2">Whole animal</tissue>
    </source>
</reference>
<dbReference type="AlphaFoldDB" id="A0A0T6BGB1"/>
<comment type="caution">
    <text evidence="2">The sequence shown here is derived from an EMBL/GenBank/DDBJ whole genome shotgun (WGS) entry which is preliminary data.</text>
</comment>
<dbReference type="InterPro" id="IPR000477">
    <property type="entry name" value="RT_dom"/>
</dbReference>
<gene>
    <name evidence="2" type="ORF">AMK59_405</name>
</gene>
<protein>
    <recommendedName>
        <fullName evidence="1">Reverse transcriptase domain-containing protein</fullName>
    </recommendedName>
</protein>
<dbReference type="EMBL" id="LJIG01001013">
    <property type="protein sequence ID" value="KRT85927.1"/>
    <property type="molecule type" value="Genomic_DNA"/>
</dbReference>
<dbReference type="PANTHER" id="PTHR33332">
    <property type="entry name" value="REVERSE TRANSCRIPTASE DOMAIN-CONTAINING PROTEIN"/>
    <property type="match status" value="1"/>
</dbReference>
<feature type="domain" description="Reverse transcriptase" evidence="1">
    <location>
        <begin position="1"/>
        <end position="167"/>
    </location>
</feature>
<dbReference type="Pfam" id="PF00078">
    <property type="entry name" value="RVT_1"/>
    <property type="match status" value="1"/>
</dbReference>
<keyword evidence="3" id="KW-1185">Reference proteome</keyword>
<sequence>MTVMVSLDMEKAFNKIDMKLKEASFPSRFFKTIRAYLRDRRFYKVNWMAPSERSLLLGVPQGSALGPVLFTIYIIDIPKSDDQRVLNAADDTAILATSRNTELALKLAQVHLTKISNFSDVHGPTINPRKTQAIAFAWKQHGPFPKIKIRAMEMNWSSKIEYSGMILDKRLNFAEHLRARYRALGAVRHPILSNNCLKPKTGVMLYKSHIHPTLTYASTIWVTTAPTLHYLPCECIKSLLAISTTRIPTHFAAYIDTLERD</sequence>